<evidence type="ECO:0000256" key="6">
    <source>
        <dbReference type="ARBA" id="ARBA00022967"/>
    </source>
</evidence>
<dbReference type="GO" id="GO:0043190">
    <property type="term" value="C:ATP-binding cassette (ABC) transporter complex"/>
    <property type="evidence" value="ECO:0007669"/>
    <property type="project" value="TreeGrafter"/>
</dbReference>
<evidence type="ECO:0000313" key="10">
    <source>
        <dbReference type="EMBL" id="HHP82120.1"/>
    </source>
</evidence>
<evidence type="ECO:0000313" key="11">
    <source>
        <dbReference type="EMBL" id="HHR95861.1"/>
    </source>
</evidence>
<evidence type="ECO:0000259" key="9">
    <source>
        <dbReference type="PROSITE" id="PS50893"/>
    </source>
</evidence>
<keyword evidence="6" id="KW-1278">Translocase</keyword>
<dbReference type="SMART" id="SM00382">
    <property type="entry name" value="AAA"/>
    <property type="match status" value="2"/>
</dbReference>
<organism evidence="10">
    <name type="scientific">Ignisphaera aggregans</name>
    <dbReference type="NCBI Taxonomy" id="334771"/>
    <lineage>
        <taxon>Archaea</taxon>
        <taxon>Thermoproteota</taxon>
        <taxon>Thermoprotei</taxon>
        <taxon>Desulfurococcales</taxon>
        <taxon>Desulfurococcaceae</taxon>
        <taxon>Ignisphaera</taxon>
    </lineage>
</organism>
<proteinExistence type="predicted"/>
<comment type="subcellular location">
    <subcellularLocation>
        <location evidence="1">Cell membrane</location>
        <topology evidence="1">Peripheral membrane protein</topology>
    </subcellularLocation>
</comment>
<dbReference type="InterPro" id="IPR003593">
    <property type="entry name" value="AAA+_ATPase"/>
</dbReference>
<evidence type="ECO:0000256" key="2">
    <source>
        <dbReference type="ARBA" id="ARBA00022448"/>
    </source>
</evidence>
<comment type="function">
    <text evidence="8">Probably part of an ABC transporter complex. Responsible for energy coupling to the transport system.</text>
</comment>
<dbReference type="GO" id="GO:0016887">
    <property type="term" value="F:ATP hydrolysis activity"/>
    <property type="evidence" value="ECO:0007669"/>
    <property type="project" value="InterPro"/>
</dbReference>
<dbReference type="SUPFAM" id="SSF52540">
    <property type="entry name" value="P-loop containing nucleoside triphosphate hydrolases"/>
    <property type="match status" value="2"/>
</dbReference>
<keyword evidence="2" id="KW-0813">Transport</keyword>
<dbReference type="InterPro" id="IPR050095">
    <property type="entry name" value="ECF_ABC_transporter_ATP-bd"/>
</dbReference>
<dbReference type="GO" id="GO:0005524">
    <property type="term" value="F:ATP binding"/>
    <property type="evidence" value="ECO:0007669"/>
    <property type="project" value="UniProtKB-KW"/>
</dbReference>
<dbReference type="GO" id="GO:0042626">
    <property type="term" value="F:ATPase-coupled transmembrane transporter activity"/>
    <property type="evidence" value="ECO:0007669"/>
    <property type="project" value="TreeGrafter"/>
</dbReference>
<keyword evidence="4" id="KW-0547">Nucleotide-binding</keyword>
<keyword evidence="3" id="KW-1003">Cell membrane</keyword>
<evidence type="ECO:0000256" key="7">
    <source>
        <dbReference type="ARBA" id="ARBA00023136"/>
    </source>
</evidence>
<evidence type="ECO:0000256" key="8">
    <source>
        <dbReference type="ARBA" id="ARBA00025157"/>
    </source>
</evidence>
<dbReference type="PROSITE" id="PS50893">
    <property type="entry name" value="ABC_TRANSPORTER_2"/>
    <property type="match status" value="2"/>
</dbReference>
<keyword evidence="7" id="KW-0472">Membrane</keyword>
<dbReference type="PANTHER" id="PTHR43553">
    <property type="entry name" value="HEAVY METAL TRANSPORTER"/>
    <property type="match status" value="1"/>
</dbReference>
<dbReference type="Pfam" id="PF00005">
    <property type="entry name" value="ABC_tran"/>
    <property type="match status" value="2"/>
</dbReference>
<dbReference type="InterPro" id="IPR015856">
    <property type="entry name" value="ABC_transpr_CbiO/EcfA_su"/>
</dbReference>
<dbReference type="InterPro" id="IPR027417">
    <property type="entry name" value="P-loop_NTPase"/>
</dbReference>
<dbReference type="AlphaFoldDB" id="A0A7C5THX0"/>
<comment type="caution">
    <text evidence="10">The sequence shown here is derived from an EMBL/GenBank/DDBJ whole genome shotgun (WGS) entry which is preliminary data.</text>
</comment>
<dbReference type="InterPro" id="IPR017871">
    <property type="entry name" value="ABC_transporter-like_CS"/>
</dbReference>
<dbReference type="EMBL" id="DRUB01000061">
    <property type="protein sequence ID" value="HHR95861.1"/>
    <property type="molecule type" value="Genomic_DNA"/>
</dbReference>
<evidence type="ECO:0000256" key="4">
    <source>
        <dbReference type="ARBA" id="ARBA00022741"/>
    </source>
</evidence>
<feature type="domain" description="ABC transporter" evidence="9">
    <location>
        <begin position="259"/>
        <end position="436"/>
    </location>
</feature>
<name>A0A7C5THX0_9CREN</name>
<evidence type="ECO:0000256" key="3">
    <source>
        <dbReference type="ARBA" id="ARBA00022475"/>
    </source>
</evidence>
<reference evidence="10" key="1">
    <citation type="journal article" date="2020" name="mSystems">
        <title>Genome- and Community-Level Interaction Insights into Carbon Utilization and Element Cycling Functions of Hydrothermarchaeota in Hydrothermal Sediment.</title>
        <authorList>
            <person name="Zhou Z."/>
            <person name="Liu Y."/>
            <person name="Xu W."/>
            <person name="Pan J."/>
            <person name="Luo Z.H."/>
            <person name="Li M."/>
        </authorList>
    </citation>
    <scope>NUCLEOTIDE SEQUENCE [LARGE SCALE GENOMIC DNA]</scope>
    <source>
        <strain evidence="11">SpSt-1</strain>
        <strain evidence="10">SpSt-1121</strain>
    </source>
</reference>
<dbReference type="InterPro" id="IPR003439">
    <property type="entry name" value="ABC_transporter-like_ATP-bd"/>
</dbReference>
<dbReference type="PANTHER" id="PTHR43553:SF27">
    <property type="entry name" value="ENERGY-COUPLING FACTOR TRANSPORTER ATP-BINDING PROTEIN ECFA2"/>
    <property type="match status" value="1"/>
</dbReference>
<evidence type="ECO:0000256" key="5">
    <source>
        <dbReference type="ARBA" id="ARBA00022840"/>
    </source>
</evidence>
<evidence type="ECO:0000256" key="1">
    <source>
        <dbReference type="ARBA" id="ARBA00004202"/>
    </source>
</evidence>
<gene>
    <name evidence="11" type="ORF">ENL47_03345</name>
    <name evidence="10" type="ORF">ENM84_05590</name>
</gene>
<feature type="domain" description="ABC transporter" evidence="9">
    <location>
        <begin position="15"/>
        <end position="243"/>
    </location>
</feature>
<protein>
    <submittedName>
        <fullName evidence="10">ATP-binding cassette domain-containing protein</fullName>
    </submittedName>
</protein>
<dbReference type="EMBL" id="DRZI01000237">
    <property type="protein sequence ID" value="HHP82120.1"/>
    <property type="molecule type" value="Genomic_DNA"/>
</dbReference>
<dbReference type="PROSITE" id="PS00211">
    <property type="entry name" value="ABC_TRANSPORTER_1"/>
    <property type="match status" value="1"/>
</dbReference>
<dbReference type="Gene3D" id="3.40.50.300">
    <property type="entry name" value="P-loop containing nucleotide triphosphate hydrolases"/>
    <property type="match status" value="2"/>
</dbReference>
<keyword evidence="5 10" id="KW-0067">ATP-binding</keyword>
<sequence>MPILWCNSLKKQEVLEVNELSVSAYDRPILKNITFTLNLGEALLITGKSGCGKTTLLRALTGIAKELYNLNVVGKIKICGEKIHSSIEASKYIHYVVQEPWFSISAPYPISELFMYSCKNQQYIEYLAKTFSIYHKLWESSTNLSAGEAERIALIEAFASDKKIVLIDEATSYLDKKSKELVVDTVKKLKEYGLSLIIVDHNVELWSRIADNILYIEDGYAEIFNNVYETPIYHQLLSLREKYRVLKINKNSEDRDTILEVYDLWYKYPDSDNYIIKSFNINAASGEVIWIKGSSGSGKTTLLKLLAGILKPSRGYIKRPKNIQFIPENPLHYISNPIAIEELRNRIEVARLVNLEGSLYTPIAFLSSGERRRLAIASAFMRQSKLLLIDEPTVGLDPWNALNILNIIHRLVKNGSTIIIASHSDDIGAIATNSYEV</sequence>
<accession>A0A7C5THX0</accession>
<dbReference type="CDD" id="cd03225">
    <property type="entry name" value="ABC_cobalt_CbiO_domain1"/>
    <property type="match status" value="2"/>
</dbReference>